<reference evidence="2" key="1">
    <citation type="journal article" date="2014" name="Int. J. Syst. Evol. Microbiol.">
        <title>Complete genome sequence of Corynebacterium casei LMG S-19264T (=DSM 44701T), isolated from a smear-ripened cheese.</title>
        <authorList>
            <consortium name="US DOE Joint Genome Institute (JGI-PGF)"/>
            <person name="Walter F."/>
            <person name="Albersmeier A."/>
            <person name="Kalinowski J."/>
            <person name="Ruckert C."/>
        </authorList>
    </citation>
    <scope>NUCLEOTIDE SEQUENCE</scope>
    <source>
        <strain evidence="2">KCTC 12988</strain>
    </source>
</reference>
<protein>
    <recommendedName>
        <fullName evidence="4">DUF3221 domain-containing protein</fullName>
    </recommendedName>
</protein>
<dbReference type="AlphaFoldDB" id="A0A918TSW6"/>
<evidence type="ECO:0000256" key="1">
    <source>
        <dbReference type="SAM" id="MobiDB-lite"/>
    </source>
</evidence>
<dbReference type="Proteomes" id="UP000644507">
    <property type="component" value="Unassembled WGS sequence"/>
</dbReference>
<reference evidence="2" key="2">
    <citation type="submission" date="2020-09" db="EMBL/GenBank/DDBJ databases">
        <authorList>
            <person name="Sun Q."/>
            <person name="Kim S."/>
        </authorList>
    </citation>
    <scope>NUCLEOTIDE SEQUENCE</scope>
    <source>
        <strain evidence="2">KCTC 12988</strain>
    </source>
</reference>
<comment type="caution">
    <text evidence="2">The sequence shown here is derived from an EMBL/GenBank/DDBJ whole genome shotgun (WGS) entry which is preliminary data.</text>
</comment>
<dbReference type="RefSeq" id="WP_189571857.1">
    <property type="nucleotide sequence ID" value="NZ_BMXI01000014.1"/>
</dbReference>
<name>A0A918TSW6_9BACT</name>
<proteinExistence type="predicted"/>
<evidence type="ECO:0000313" key="2">
    <source>
        <dbReference type="EMBL" id="GHC61482.1"/>
    </source>
</evidence>
<evidence type="ECO:0008006" key="4">
    <source>
        <dbReference type="Google" id="ProtNLM"/>
    </source>
</evidence>
<evidence type="ECO:0000313" key="3">
    <source>
        <dbReference type="Proteomes" id="UP000644507"/>
    </source>
</evidence>
<feature type="region of interest" description="Disordered" evidence="1">
    <location>
        <begin position="114"/>
        <end position="144"/>
    </location>
</feature>
<gene>
    <name evidence="2" type="ORF">GCM10007100_31020</name>
</gene>
<sequence length="144" mass="15641">MRIILLLVTGLVLLTSCGLSKKDEEEKAKPSQTVVIGEITSVHSEQGFALFRRYGPGDLVEGGLLSARSLDGKRGVNLTLSPEKLGRFYTVDFDKEAAPPRVGDLVVLTKLPDDTKNSPILEKSSDSDASTFEKVTSYSEPENL</sequence>
<accession>A0A918TSW6</accession>
<feature type="compositionally biased region" description="Polar residues" evidence="1">
    <location>
        <begin position="127"/>
        <end position="144"/>
    </location>
</feature>
<keyword evidence="3" id="KW-1185">Reference proteome</keyword>
<dbReference type="EMBL" id="BMXI01000014">
    <property type="protein sequence ID" value="GHC61482.1"/>
    <property type="molecule type" value="Genomic_DNA"/>
</dbReference>
<organism evidence="2 3">
    <name type="scientific">Roseibacillus persicicus</name>
    <dbReference type="NCBI Taxonomy" id="454148"/>
    <lineage>
        <taxon>Bacteria</taxon>
        <taxon>Pseudomonadati</taxon>
        <taxon>Verrucomicrobiota</taxon>
        <taxon>Verrucomicrobiia</taxon>
        <taxon>Verrucomicrobiales</taxon>
        <taxon>Verrucomicrobiaceae</taxon>
        <taxon>Roseibacillus</taxon>
    </lineage>
</organism>
<dbReference type="PROSITE" id="PS51257">
    <property type="entry name" value="PROKAR_LIPOPROTEIN"/>
    <property type="match status" value="1"/>
</dbReference>